<accession>A0A1M5I3V6</accession>
<keyword evidence="1" id="KW-0812">Transmembrane</keyword>
<dbReference type="STRING" id="634436.SAMN05216361_1766"/>
<evidence type="ECO:0000256" key="1">
    <source>
        <dbReference type="SAM" id="Phobius"/>
    </source>
</evidence>
<reference evidence="4" key="1">
    <citation type="submission" date="2016-11" db="EMBL/GenBank/DDBJ databases">
        <authorList>
            <person name="Varghese N."/>
            <person name="Submissions S."/>
        </authorList>
    </citation>
    <scope>NUCLEOTIDE SEQUENCE [LARGE SCALE GENOMIC DNA]</scope>
    <source>
        <strain evidence="4">CGMCC 1.8995</strain>
    </source>
</reference>
<evidence type="ECO:0000313" key="4">
    <source>
        <dbReference type="Proteomes" id="UP000184520"/>
    </source>
</evidence>
<dbReference type="PANTHER" id="PTHR44757:SF2">
    <property type="entry name" value="BIOFILM ARCHITECTURE MAINTENANCE PROTEIN MBAA"/>
    <property type="match status" value="1"/>
</dbReference>
<feature type="domain" description="GGDEF" evidence="2">
    <location>
        <begin position="377"/>
        <end position="511"/>
    </location>
</feature>
<dbReference type="NCBIfam" id="TIGR00254">
    <property type="entry name" value="GGDEF"/>
    <property type="match status" value="1"/>
</dbReference>
<organism evidence="3 4">
    <name type="scientific">Marisediminitalea aggregata</name>
    <dbReference type="NCBI Taxonomy" id="634436"/>
    <lineage>
        <taxon>Bacteria</taxon>
        <taxon>Pseudomonadati</taxon>
        <taxon>Pseudomonadota</taxon>
        <taxon>Gammaproteobacteria</taxon>
        <taxon>Alteromonadales</taxon>
        <taxon>Alteromonadaceae</taxon>
        <taxon>Marisediminitalea</taxon>
    </lineage>
</organism>
<dbReference type="Pfam" id="PF00990">
    <property type="entry name" value="GGDEF"/>
    <property type="match status" value="1"/>
</dbReference>
<dbReference type="InterPro" id="IPR052155">
    <property type="entry name" value="Biofilm_reg_signaling"/>
</dbReference>
<dbReference type="EMBL" id="FQWD01000002">
    <property type="protein sequence ID" value="SHG23004.1"/>
    <property type="molecule type" value="Genomic_DNA"/>
</dbReference>
<dbReference type="InterPro" id="IPR029787">
    <property type="entry name" value="Nucleotide_cyclase"/>
</dbReference>
<dbReference type="AlphaFoldDB" id="A0A1M5I3V6"/>
<dbReference type="SUPFAM" id="SSF55073">
    <property type="entry name" value="Nucleotide cyclase"/>
    <property type="match status" value="1"/>
</dbReference>
<keyword evidence="1" id="KW-0472">Membrane</keyword>
<dbReference type="SMART" id="SM00267">
    <property type="entry name" value="GGDEF"/>
    <property type="match status" value="1"/>
</dbReference>
<dbReference type="RefSeq" id="WP_073320890.1">
    <property type="nucleotide sequence ID" value="NZ_FQWD01000002.1"/>
</dbReference>
<name>A0A1M5I3V6_9ALTE</name>
<evidence type="ECO:0000259" key="2">
    <source>
        <dbReference type="PROSITE" id="PS50887"/>
    </source>
</evidence>
<proteinExistence type="predicted"/>
<dbReference type="InterPro" id="IPR000160">
    <property type="entry name" value="GGDEF_dom"/>
</dbReference>
<dbReference type="PROSITE" id="PS50887">
    <property type="entry name" value="GGDEF"/>
    <property type="match status" value="1"/>
</dbReference>
<dbReference type="Gene3D" id="3.30.450.20">
    <property type="entry name" value="PAS domain"/>
    <property type="match status" value="1"/>
</dbReference>
<dbReference type="PANTHER" id="PTHR44757">
    <property type="entry name" value="DIGUANYLATE CYCLASE DGCP"/>
    <property type="match status" value="1"/>
</dbReference>
<sequence>MVGIVGILVSIAGSFIVFQLAQAEQQRFSAHLLNQIAQGSVKPAAISVYVNDIELAQEILASLQINDLILAAEIRNENGVVAETSLKDLSGSPIAFALPHPFLDSDVVGELLVYPDNVFIQSLAISDARNSVWEMMLVSMALTLTMYVAIYQLLSRPLIKLSTAFERVDPSNPELLEKIDIQYTRKDEVGFLISGINRLIHAVRINFVAERRLRMRTEKLEQRFRLVFDKASVGIGLISTHKGILLENPVFHDIVGQICSLHDFVNMFDNPEVVSEAIHELRTTQQSSPITIDLSYQNSEQQTRWVNCLFALVIDQRSTERNDDMLIEVILNDVTERKEKEAKSKYLAQHDALTGLLNRHGGEIKLQALLQSITNKTMTAVMLIDLDNFKPINDSYGHDAGDVVLQETAQRIKRLFNDDDDVCCRWGGDEFVVGFRRDVLLPSALETLCNTLLHGIEMPITLTNTQHCAISASIGVAVAYSPTQSLEALLNEADEAMYQVKREGRSNYMIV</sequence>
<dbReference type="Proteomes" id="UP000184520">
    <property type="component" value="Unassembled WGS sequence"/>
</dbReference>
<dbReference type="Gene3D" id="3.30.70.270">
    <property type="match status" value="1"/>
</dbReference>
<dbReference type="CDD" id="cd01949">
    <property type="entry name" value="GGDEF"/>
    <property type="match status" value="1"/>
</dbReference>
<dbReference type="Gene3D" id="6.10.340.10">
    <property type="match status" value="1"/>
</dbReference>
<gene>
    <name evidence="3" type="ORF">SAMN05216361_1766</name>
</gene>
<dbReference type="InterPro" id="IPR043128">
    <property type="entry name" value="Rev_trsase/Diguanyl_cyclase"/>
</dbReference>
<keyword evidence="4" id="KW-1185">Reference proteome</keyword>
<protein>
    <submittedName>
        <fullName evidence="3">Diguanylate cyclase (GGDEF) domain-containing protein</fullName>
    </submittedName>
</protein>
<keyword evidence="1" id="KW-1133">Transmembrane helix</keyword>
<evidence type="ECO:0000313" key="3">
    <source>
        <dbReference type="EMBL" id="SHG23004.1"/>
    </source>
</evidence>
<feature type="transmembrane region" description="Helical" evidence="1">
    <location>
        <begin position="132"/>
        <end position="154"/>
    </location>
</feature>
<dbReference type="SUPFAM" id="SSF55785">
    <property type="entry name" value="PYP-like sensor domain (PAS domain)"/>
    <property type="match status" value="1"/>
</dbReference>
<dbReference type="InterPro" id="IPR035965">
    <property type="entry name" value="PAS-like_dom_sf"/>
</dbReference>